<dbReference type="PANTHER" id="PTHR20958:SF6">
    <property type="entry name" value="GLYCINE N-ACYLTRANSFERASE-LIKE PROTEIN"/>
    <property type="match status" value="1"/>
</dbReference>
<reference evidence="2" key="2">
    <citation type="journal article" date="2022" name="Microb. Genom.">
        <title>A chromosome-scale genome assembly of the tomato pathogen Cladosporium fulvum reveals a compartmentalized genome architecture and the presence of a dispensable chromosome.</title>
        <authorList>
            <person name="Zaccaron A.Z."/>
            <person name="Chen L.H."/>
            <person name="Samaras A."/>
            <person name="Stergiopoulos I."/>
        </authorList>
    </citation>
    <scope>NUCLEOTIDE SEQUENCE</scope>
    <source>
        <strain evidence="2">Race5_Kim</strain>
    </source>
</reference>
<dbReference type="AlphaFoldDB" id="A0A9Q8P6X3"/>
<dbReference type="OMA" id="DEMPIAW"/>
<evidence type="ECO:0000259" key="1">
    <source>
        <dbReference type="Pfam" id="PF00583"/>
    </source>
</evidence>
<gene>
    <name evidence="2" type="ORF">CLAFUR5_08511</name>
</gene>
<proteinExistence type="predicted"/>
<dbReference type="Gene3D" id="3.40.630.30">
    <property type="match status" value="1"/>
</dbReference>
<dbReference type="GO" id="GO:0016747">
    <property type="term" value="F:acyltransferase activity, transferring groups other than amino-acyl groups"/>
    <property type="evidence" value="ECO:0007669"/>
    <property type="project" value="InterPro"/>
</dbReference>
<dbReference type="GeneID" id="71988389"/>
<dbReference type="KEGG" id="ffu:CLAFUR5_08511"/>
<evidence type="ECO:0000313" key="3">
    <source>
        <dbReference type="Proteomes" id="UP000756132"/>
    </source>
</evidence>
<reference evidence="2" key="1">
    <citation type="submission" date="2021-12" db="EMBL/GenBank/DDBJ databases">
        <authorList>
            <person name="Zaccaron A."/>
            <person name="Stergiopoulos I."/>
        </authorList>
    </citation>
    <scope>NUCLEOTIDE SEQUENCE</scope>
    <source>
        <strain evidence="2">Race5_Kim</strain>
    </source>
</reference>
<evidence type="ECO:0000313" key="2">
    <source>
        <dbReference type="EMBL" id="UJO15464.1"/>
    </source>
</evidence>
<dbReference type="InterPro" id="IPR000182">
    <property type="entry name" value="GNAT_dom"/>
</dbReference>
<accession>A0A9Q8P6X3</accession>
<dbReference type="EMBL" id="CP090165">
    <property type="protein sequence ID" value="UJO15464.1"/>
    <property type="molecule type" value="Genomic_DNA"/>
</dbReference>
<dbReference type="InterPro" id="IPR016181">
    <property type="entry name" value="Acyl_CoA_acyltransferase"/>
</dbReference>
<name>A0A9Q8P6X3_PASFU</name>
<keyword evidence="3" id="KW-1185">Reference proteome</keyword>
<feature type="domain" description="N-acetyltransferase" evidence="1">
    <location>
        <begin position="273"/>
        <end position="329"/>
    </location>
</feature>
<organism evidence="2 3">
    <name type="scientific">Passalora fulva</name>
    <name type="common">Tomato leaf mold</name>
    <name type="synonym">Cladosporium fulvum</name>
    <dbReference type="NCBI Taxonomy" id="5499"/>
    <lineage>
        <taxon>Eukaryota</taxon>
        <taxon>Fungi</taxon>
        <taxon>Dikarya</taxon>
        <taxon>Ascomycota</taxon>
        <taxon>Pezizomycotina</taxon>
        <taxon>Dothideomycetes</taxon>
        <taxon>Dothideomycetidae</taxon>
        <taxon>Mycosphaerellales</taxon>
        <taxon>Mycosphaerellaceae</taxon>
        <taxon>Fulvia</taxon>
    </lineage>
</organism>
<dbReference type="CDD" id="cd04301">
    <property type="entry name" value="NAT_SF"/>
    <property type="match status" value="1"/>
</dbReference>
<dbReference type="RefSeq" id="XP_047759830.1">
    <property type="nucleotide sequence ID" value="XM_047907659.1"/>
</dbReference>
<dbReference type="Pfam" id="PF00583">
    <property type="entry name" value="Acetyltransf_1"/>
    <property type="match status" value="1"/>
</dbReference>
<dbReference type="InterPro" id="IPR053225">
    <property type="entry name" value="Acyl-CoA_N-acyltransferase"/>
</dbReference>
<dbReference type="OrthoDB" id="61870at2759"/>
<dbReference type="Proteomes" id="UP000756132">
    <property type="component" value="Chromosome 3"/>
</dbReference>
<dbReference type="PANTHER" id="PTHR20958">
    <property type="entry name" value="GLYCINE N-ACYLTRANSFERASE-LIKE PROTEIN"/>
    <property type="match status" value="1"/>
</dbReference>
<sequence>MASTKMHTYSITFPSDPVVVRARDILRKYLPVSLPLYRRLQFGRFFEDTILVSNLYGLNPNVALEIPNKDQWLIAFVDMTCRPETEVWMFASWEGSASTNGVVNEDDGQKNLQARLLRQLIKTMKSLPIPTSLHQDILDAEQAQVRDDDLDASGRSRAESAAHMMRQDIMLLGAIHEKTAQVLAREGFIIRSFPRAGMVPNHMYTFAVDTLPNTVSTTLPEDLRWGTLSRQHFALVRVRTQIPRQDKTLAVLPNVAIFEAEGPVAWAFVGLDGSLSTLHVEPEYRGKGLAKAVMAKLFKEKMDLFWEEGVERVAHDYVIKGNEASVGVSKSMGGKSEWEVFWCRMDLGALDS</sequence>
<protein>
    <recommendedName>
        <fullName evidence="1">N-acetyltransferase domain-containing protein</fullName>
    </recommendedName>
</protein>
<dbReference type="SUPFAM" id="SSF55729">
    <property type="entry name" value="Acyl-CoA N-acyltransferases (Nat)"/>
    <property type="match status" value="1"/>
</dbReference>